<evidence type="ECO:0000256" key="4">
    <source>
        <dbReference type="ARBA" id="ARBA00022679"/>
    </source>
</evidence>
<dbReference type="EMBL" id="CP017151">
    <property type="protein sequence ID" value="AOR73766.1"/>
    <property type="molecule type" value="Genomic_DNA"/>
</dbReference>
<feature type="binding site" evidence="10">
    <location>
        <begin position="10"/>
        <end position="17"/>
    </location>
    <ligand>
        <name>ATP</name>
        <dbReference type="ChEBI" id="CHEBI:30616"/>
    </ligand>
</feature>
<evidence type="ECO:0000256" key="2">
    <source>
        <dbReference type="ARBA" id="ARBA00003213"/>
    </source>
</evidence>
<feature type="region of interest" description="Interaction with substrate tRNA" evidence="10">
    <location>
        <begin position="35"/>
        <end position="38"/>
    </location>
</feature>
<comment type="caution">
    <text evidence="10">Lacks conserved residue(s) required for the propagation of feature annotation.</text>
</comment>
<dbReference type="AlphaFoldDB" id="A0A1D7ZV50"/>
<comment type="subunit">
    <text evidence="10">Monomer.</text>
</comment>
<dbReference type="InterPro" id="IPR018022">
    <property type="entry name" value="IPT"/>
</dbReference>
<evidence type="ECO:0000256" key="7">
    <source>
        <dbReference type="ARBA" id="ARBA00022840"/>
    </source>
</evidence>
<dbReference type="NCBIfam" id="TIGR00174">
    <property type="entry name" value="miaA"/>
    <property type="match status" value="1"/>
</dbReference>
<evidence type="ECO:0000256" key="13">
    <source>
        <dbReference type="RuleBase" id="RU003785"/>
    </source>
</evidence>
<sequence>MMAKVVAIVGPTAVGKTALSLRVAQKFGGEVISGDSMQVYRGLDIGTAKATTEERSLVPHHLIDVKDIHDRFSVADFKVAAEREIDQIADRGHLPLVVGGTGFYLQALVENLALGRDQFDQESAAIRDHWHQIATERGKQFVWEQLNERDPAAAAKIPVANLRRVIRALEVIEKTGALFSTQPQPPAKNDFLIIGLTTQRPVLYQRINQRVDQMVANGLLEEAKWLYDQGGENEQAGKGIGYRELFPYFAGTVSRQEALEKIKLDSRHYAKRQLTWFRNQMTVHWFDLVSQQNTTEEIEALINGWLKK</sequence>
<evidence type="ECO:0000256" key="1">
    <source>
        <dbReference type="ARBA" id="ARBA00001946"/>
    </source>
</evidence>
<name>A0A1D7ZV50_LIMFE</name>
<dbReference type="InterPro" id="IPR027417">
    <property type="entry name" value="P-loop_NTPase"/>
</dbReference>
<dbReference type="PATRIC" id="fig|1613.112.peg.306"/>
<evidence type="ECO:0000313" key="14">
    <source>
        <dbReference type="EMBL" id="AOR73766.1"/>
    </source>
</evidence>
<feature type="site" description="Interaction with substrate tRNA" evidence="10">
    <location>
        <position position="101"/>
    </location>
</feature>
<dbReference type="Gene3D" id="1.10.20.140">
    <property type="match status" value="1"/>
</dbReference>
<feature type="binding site" evidence="10">
    <location>
        <begin position="12"/>
        <end position="17"/>
    </location>
    <ligand>
        <name>substrate</name>
    </ligand>
</feature>
<evidence type="ECO:0000256" key="6">
    <source>
        <dbReference type="ARBA" id="ARBA00022741"/>
    </source>
</evidence>
<dbReference type="GO" id="GO:0052381">
    <property type="term" value="F:tRNA dimethylallyltransferase activity"/>
    <property type="evidence" value="ECO:0007669"/>
    <property type="project" value="UniProtKB-UniRule"/>
</dbReference>
<organism evidence="14 15">
    <name type="scientific">Limosilactobacillus fermentum</name>
    <name type="common">Lactobacillus fermentum</name>
    <dbReference type="NCBI Taxonomy" id="1613"/>
    <lineage>
        <taxon>Bacteria</taxon>
        <taxon>Bacillati</taxon>
        <taxon>Bacillota</taxon>
        <taxon>Bacilli</taxon>
        <taxon>Lactobacillales</taxon>
        <taxon>Lactobacillaceae</taxon>
        <taxon>Limosilactobacillus</taxon>
    </lineage>
</organism>
<dbReference type="InterPro" id="IPR039657">
    <property type="entry name" value="Dimethylallyltransferase"/>
</dbReference>
<keyword evidence="4 10" id="KW-0808">Transferase</keyword>
<dbReference type="Pfam" id="PF01715">
    <property type="entry name" value="IPPT"/>
    <property type="match status" value="1"/>
</dbReference>
<keyword evidence="5 10" id="KW-0819">tRNA processing</keyword>
<evidence type="ECO:0000256" key="8">
    <source>
        <dbReference type="ARBA" id="ARBA00022842"/>
    </source>
</evidence>
<evidence type="ECO:0000256" key="12">
    <source>
        <dbReference type="RuleBase" id="RU003784"/>
    </source>
</evidence>
<dbReference type="EC" id="2.5.1.75" evidence="10"/>
<dbReference type="PANTHER" id="PTHR11088">
    <property type="entry name" value="TRNA DIMETHYLALLYLTRANSFERASE"/>
    <property type="match status" value="1"/>
</dbReference>
<keyword evidence="6 10" id="KW-0547">Nucleotide-binding</keyword>
<reference evidence="14 15" key="1">
    <citation type="submission" date="2016-09" db="EMBL/GenBank/DDBJ databases">
        <title>Genome Sequence of the Lactobacillus fermentum strain NCC2970 (CNCM I-5068).</title>
        <authorList>
            <person name="Barretto C."/>
            <person name="Ngom-Bru C."/>
            <person name="Genevaz A."/>
            <person name="Fournier C."/>
            <person name="Moine D."/>
            <person name="Kassam M."/>
            <person name="Iltis A."/>
            <person name="Sagory-Zalkind P."/>
            <person name="Faucherand G."/>
            <person name="Descombes P."/>
            <person name="Duboux S."/>
        </authorList>
    </citation>
    <scope>NUCLEOTIDE SEQUENCE [LARGE SCALE GENOMIC DNA]</scope>
    <source>
        <strain evidence="14 15">NCC2970</strain>
    </source>
</reference>
<evidence type="ECO:0000313" key="15">
    <source>
        <dbReference type="Proteomes" id="UP000094714"/>
    </source>
</evidence>
<feature type="site" description="Interaction with substrate tRNA" evidence="10">
    <location>
        <position position="127"/>
    </location>
</feature>
<dbReference type="GO" id="GO:0005524">
    <property type="term" value="F:ATP binding"/>
    <property type="evidence" value="ECO:0007669"/>
    <property type="project" value="UniProtKB-UniRule"/>
</dbReference>
<keyword evidence="7 10" id="KW-0067">ATP-binding</keyword>
<dbReference type="PANTHER" id="PTHR11088:SF60">
    <property type="entry name" value="TRNA DIMETHYLALLYLTRANSFERASE"/>
    <property type="match status" value="1"/>
</dbReference>
<comment type="similarity">
    <text evidence="3 10 13">Belongs to the IPP transferase family.</text>
</comment>
<dbReference type="GO" id="GO:0006400">
    <property type="term" value="P:tRNA modification"/>
    <property type="evidence" value="ECO:0007669"/>
    <property type="project" value="TreeGrafter"/>
</dbReference>
<dbReference type="SUPFAM" id="SSF52540">
    <property type="entry name" value="P-loop containing nucleoside triphosphate hydrolases"/>
    <property type="match status" value="2"/>
</dbReference>
<dbReference type="Gene3D" id="3.40.50.300">
    <property type="entry name" value="P-loop containing nucleotide triphosphate hydrolases"/>
    <property type="match status" value="1"/>
</dbReference>
<gene>
    <name evidence="10 14" type="primary">miaA</name>
    <name evidence="14" type="ORF">LACFE_CDS0289</name>
</gene>
<evidence type="ECO:0000256" key="5">
    <source>
        <dbReference type="ARBA" id="ARBA00022694"/>
    </source>
</evidence>
<evidence type="ECO:0000256" key="3">
    <source>
        <dbReference type="ARBA" id="ARBA00005842"/>
    </source>
</evidence>
<comment type="catalytic activity">
    <reaction evidence="9 10 11">
        <text>adenosine(37) in tRNA + dimethylallyl diphosphate = N(6)-dimethylallyladenosine(37) in tRNA + diphosphate</text>
        <dbReference type="Rhea" id="RHEA:26482"/>
        <dbReference type="Rhea" id="RHEA-COMP:10162"/>
        <dbReference type="Rhea" id="RHEA-COMP:10375"/>
        <dbReference type="ChEBI" id="CHEBI:33019"/>
        <dbReference type="ChEBI" id="CHEBI:57623"/>
        <dbReference type="ChEBI" id="CHEBI:74411"/>
        <dbReference type="ChEBI" id="CHEBI:74415"/>
        <dbReference type="EC" id="2.5.1.75"/>
    </reaction>
</comment>
<evidence type="ECO:0000256" key="11">
    <source>
        <dbReference type="RuleBase" id="RU003783"/>
    </source>
</evidence>
<evidence type="ECO:0000256" key="9">
    <source>
        <dbReference type="ARBA" id="ARBA00049563"/>
    </source>
</evidence>
<dbReference type="HAMAP" id="MF_00185">
    <property type="entry name" value="IPP_trans"/>
    <property type="match status" value="1"/>
</dbReference>
<accession>A0A1D7ZV50</accession>
<comment type="cofactor">
    <cofactor evidence="1 10">
        <name>Mg(2+)</name>
        <dbReference type="ChEBI" id="CHEBI:18420"/>
    </cofactor>
</comment>
<dbReference type="Proteomes" id="UP000094714">
    <property type="component" value="Chromosome"/>
</dbReference>
<protein>
    <recommendedName>
        <fullName evidence="10">tRNA dimethylallyltransferase</fullName>
        <ecNumber evidence="10">2.5.1.75</ecNumber>
    </recommendedName>
    <alternativeName>
        <fullName evidence="10">Dimethylallyl diphosphate:tRNA dimethylallyltransferase</fullName>
        <shortName evidence="10">DMAPP:tRNA dimethylallyltransferase</shortName>
        <shortName evidence="10">DMATase</shortName>
    </alternativeName>
    <alternativeName>
        <fullName evidence="10">Isopentenyl-diphosphate:tRNA isopentenyltransferase</fullName>
        <shortName evidence="10">IPP transferase</shortName>
        <shortName evidence="10">IPPT</shortName>
        <shortName evidence="10">IPTase</shortName>
    </alternativeName>
</protein>
<keyword evidence="8 10" id="KW-0460">Magnesium</keyword>
<evidence type="ECO:0000256" key="10">
    <source>
        <dbReference type="HAMAP-Rule" id="MF_00185"/>
    </source>
</evidence>
<comment type="function">
    <text evidence="2 10 12">Catalyzes the transfer of a dimethylallyl group onto the adenine at position 37 in tRNAs that read codons beginning with uridine, leading to the formation of N6-(dimethylallyl)adenosine (i(6)A).</text>
</comment>
<proteinExistence type="inferred from homology"/>